<evidence type="ECO:0000313" key="7">
    <source>
        <dbReference type="Proteomes" id="UP000031971"/>
    </source>
</evidence>
<gene>
    <name evidence="6" type="ORF">CCC_01494</name>
</gene>
<name>A0A0C2YZ19_PARME</name>
<dbReference type="PROSITE" id="PS00198">
    <property type="entry name" value="4FE4S_FER_1"/>
    <property type="match status" value="1"/>
</dbReference>
<dbReference type="SUPFAM" id="SSF54862">
    <property type="entry name" value="4Fe-4S ferredoxins"/>
    <property type="match status" value="1"/>
</dbReference>
<comment type="caution">
    <text evidence="6">The sequence shown here is derived from an EMBL/GenBank/DDBJ whole genome shotgun (WGS) entry which is preliminary data.</text>
</comment>
<dbReference type="AlphaFoldDB" id="A0A0C2YZ19"/>
<evidence type="ECO:0000256" key="1">
    <source>
        <dbReference type="ARBA" id="ARBA00022485"/>
    </source>
</evidence>
<evidence type="ECO:0000256" key="3">
    <source>
        <dbReference type="ARBA" id="ARBA00023004"/>
    </source>
</evidence>
<keyword evidence="4" id="KW-0411">Iron-sulfur</keyword>
<protein>
    <submittedName>
        <fullName evidence="6">Fe-S-cluster-containing hydrogenase components 1</fullName>
    </submittedName>
</protein>
<dbReference type="PANTHER" id="PTHR43177:SF3">
    <property type="entry name" value="PROTEIN NRFC HOMOLOG"/>
    <property type="match status" value="1"/>
</dbReference>
<feature type="domain" description="4Fe-4S ferredoxin-type" evidence="5">
    <location>
        <begin position="81"/>
        <end position="110"/>
    </location>
</feature>
<dbReference type="EMBL" id="JXSL01000019">
    <property type="protein sequence ID" value="KIM00339.1"/>
    <property type="molecule type" value="Genomic_DNA"/>
</dbReference>
<dbReference type="GO" id="GO:0046872">
    <property type="term" value="F:metal ion binding"/>
    <property type="evidence" value="ECO:0007669"/>
    <property type="project" value="UniProtKB-KW"/>
</dbReference>
<sequence length="222" mass="24167">MTRYIMVADLRRCVGCQTCTASCKETNGTPPGVQWRRVLDLEAGEYPEVSRVFLPTGCQHCDEPPCMEVCPSTATGKRADGLVTIDYDICIGCGYCAISCPYEARYKVDKADFAYGPSSVASERARFDPAKIGVATKCTFCIDRIDAGTRAGMTPGRDPQATPACVNSCLSGALRFGDLHDPDSAVSKLVAENQWFRMHEDEGTGPGFYYLWDSRSVIGEAL</sequence>
<keyword evidence="7" id="KW-1185">Reference proteome</keyword>
<dbReference type="RefSeq" id="WP_009869350.1">
    <property type="nucleotide sequence ID" value="NZ_JXSL01000019.1"/>
</dbReference>
<reference evidence="6 7" key="1">
    <citation type="submission" date="2015-01" db="EMBL/GenBank/DDBJ databases">
        <title>Genome Sequence of Magnetospirillum magnetotacticum Strain MS-1.</title>
        <authorList>
            <person name="Marinov G.K."/>
            <person name="Smalley M.D."/>
            <person name="DeSalvo G."/>
        </authorList>
    </citation>
    <scope>NUCLEOTIDE SEQUENCE [LARGE SCALE GENOMIC DNA]</scope>
    <source>
        <strain evidence="6 7">MS-1</strain>
    </source>
</reference>
<dbReference type="GO" id="GO:0051539">
    <property type="term" value="F:4 iron, 4 sulfur cluster binding"/>
    <property type="evidence" value="ECO:0007669"/>
    <property type="project" value="UniProtKB-KW"/>
</dbReference>
<keyword evidence="1" id="KW-0004">4Fe-4S</keyword>
<dbReference type="STRING" id="272627.CCC_01494"/>
<dbReference type="Gene3D" id="3.30.70.20">
    <property type="match status" value="2"/>
</dbReference>
<feature type="domain" description="4Fe-4S ferredoxin-type" evidence="5">
    <location>
        <begin position="4"/>
        <end position="33"/>
    </location>
</feature>
<keyword evidence="2" id="KW-0479">Metal-binding</keyword>
<organism evidence="6 7">
    <name type="scientific">Paramagnetospirillum magnetotacticum MS-1</name>
    <dbReference type="NCBI Taxonomy" id="272627"/>
    <lineage>
        <taxon>Bacteria</taxon>
        <taxon>Pseudomonadati</taxon>
        <taxon>Pseudomonadota</taxon>
        <taxon>Alphaproteobacteria</taxon>
        <taxon>Rhodospirillales</taxon>
        <taxon>Magnetospirillaceae</taxon>
        <taxon>Paramagnetospirillum</taxon>
    </lineage>
</organism>
<dbReference type="Pfam" id="PF13247">
    <property type="entry name" value="Fer4_11"/>
    <property type="match status" value="1"/>
</dbReference>
<dbReference type="Proteomes" id="UP000031971">
    <property type="component" value="Unassembled WGS sequence"/>
</dbReference>
<dbReference type="CDD" id="cd10551">
    <property type="entry name" value="PsrB"/>
    <property type="match status" value="1"/>
</dbReference>
<dbReference type="InterPro" id="IPR017900">
    <property type="entry name" value="4Fe4S_Fe_S_CS"/>
</dbReference>
<evidence type="ECO:0000256" key="2">
    <source>
        <dbReference type="ARBA" id="ARBA00022723"/>
    </source>
</evidence>
<proteinExistence type="predicted"/>
<dbReference type="PROSITE" id="PS51379">
    <property type="entry name" value="4FE4S_FER_2"/>
    <property type="match status" value="2"/>
</dbReference>
<dbReference type="OrthoDB" id="9779457at2"/>
<dbReference type="PANTHER" id="PTHR43177">
    <property type="entry name" value="PROTEIN NRFC"/>
    <property type="match status" value="1"/>
</dbReference>
<accession>A0A0C2YZ19</accession>
<evidence type="ECO:0000256" key="4">
    <source>
        <dbReference type="ARBA" id="ARBA00023014"/>
    </source>
</evidence>
<evidence type="ECO:0000313" key="6">
    <source>
        <dbReference type="EMBL" id="KIM00339.1"/>
    </source>
</evidence>
<dbReference type="InterPro" id="IPR017896">
    <property type="entry name" value="4Fe4S_Fe-S-bd"/>
</dbReference>
<evidence type="ECO:0000259" key="5">
    <source>
        <dbReference type="PROSITE" id="PS51379"/>
    </source>
</evidence>
<keyword evidence="3" id="KW-0408">Iron</keyword>
<dbReference type="InterPro" id="IPR050954">
    <property type="entry name" value="ET_IronSulfur_Cluster-Binding"/>
</dbReference>